<dbReference type="GO" id="GO:0004674">
    <property type="term" value="F:protein serine/threonine kinase activity"/>
    <property type="evidence" value="ECO:0007669"/>
    <property type="project" value="UniProtKB-KW"/>
</dbReference>
<feature type="binding site" evidence="20">
    <location>
        <position position="119"/>
    </location>
    <ligand>
        <name>ATP</name>
        <dbReference type="ChEBI" id="CHEBI:30616"/>
    </ligand>
</feature>
<comment type="subcellular location">
    <subcellularLocation>
        <location evidence="2">Nucleus</location>
    </subcellularLocation>
</comment>
<dbReference type="SMART" id="SM00220">
    <property type="entry name" value="S_TKc"/>
    <property type="match status" value="1"/>
</dbReference>
<evidence type="ECO:0000256" key="21">
    <source>
        <dbReference type="SAM" id="MobiDB-lite"/>
    </source>
</evidence>
<keyword evidence="9" id="KW-0479">Metal-binding</keyword>
<keyword evidence="14" id="KW-0539">Nucleus</keyword>
<evidence type="ECO:0000256" key="11">
    <source>
        <dbReference type="ARBA" id="ARBA00022777"/>
    </source>
</evidence>
<feature type="region of interest" description="Disordered" evidence="21">
    <location>
        <begin position="478"/>
        <end position="630"/>
    </location>
</feature>
<evidence type="ECO:0000256" key="18">
    <source>
        <dbReference type="ARBA" id="ARBA00074971"/>
    </source>
</evidence>
<evidence type="ECO:0000256" key="19">
    <source>
        <dbReference type="ARBA" id="ARBA00077142"/>
    </source>
</evidence>
<feature type="compositionally biased region" description="Basic and acidic residues" evidence="21">
    <location>
        <begin position="617"/>
        <end position="630"/>
    </location>
</feature>
<evidence type="ECO:0000256" key="16">
    <source>
        <dbReference type="ARBA" id="ARBA00048679"/>
    </source>
</evidence>
<dbReference type="CDD" id="cd14074">
    <property type="entry name" value="STKc_SNRK"/>
    <property type="match status" value="1"/>
</dbReference>
<keyword evidence="24" id="KW-1185">Reference proteome</keyword>
<dbReference type="AlphaFoldDB" id="A0AAV6SXS7"/>
<dbReference type="PANTHER" id="PTHR24346:SF44">
    <property type="entry name" value="SET DOMAIN CONTAINING 6"/>
    <property type="match status" value="1"/>
</dbReference>
<dbReference type="GO" id="GO:0005737">
    <property type="term" value="C:cytoplasm"/>
    <property type="evidence" value="ECO:0007669"/>
    <property type="project" value="TreeGrafter"/>
</dbReference>
<keyword evidence="10 20" id="KW-0547">Nucleotide-binding</keyword>
<comment type="similarity">
    <text evidence="3">Belongs to the protein kinase superfamily. CAMK Ser/Thr protein kinase family.</text>
</comment>
<evidence type="ECO:0000256" key="7">
    <source>
        <dbReference type="ARBA" id="ARBA00022553"/>
    </source>
</evidence>
<gene>
    <name evidence="23" type="ORF">JOB18_015197</name>
</gene>
<dbReference type="GO" id="GO:0046872">
    <property type="term" value="F:metal ion binding"/>
    <property type="evidence" value="ECO:0007669"/>
    <property type="project" value="UniProtKB-KW"/>
</dbReference>
<evidence type="ECO:0000256" key="17">
    <source>
        <dbReference type="ARBA" id="ARBA00054738"/>
    </source>
</evidence>
<feature type="compositionally biased region" description="Acidic residues" evidence="21">
    <location>
        <begin position="424"/>
        <end position="443"/>
    </location>
</feature>
<feature type="domain" description="Protein kinase" evidence="22">
    <location>
        <begin position="90"/>
        <end position="343"/>
    </location>
</feature>
<evidence type="ECO:0000256" key="13">
    <source>
        <dbReference type="ARBA" id="ARBA00022842"/>
    </source>
</evidence>
<dbReference type="PROSITE" id="PS00108">
    <property type="entry name" value="PROTEIN_KINASE_ST"/>
    <property type="match status" value="1"/>
</dbReference>
<name>A0AAV6SXS7_SOLSE</name>
<protein>
    <recommendedName>
        <fullName evidence="18">SNF-related serine/threonine-protein kinase</fullName>
        <ecNumber evidence="4">2.7.11.1</ecNumber>
    </recommendedName>
    <alternativeName>
        <fullName evidence="19">SNF1-related kinase</fullName>
    </alternativeName>
</protein>
<dbReference type="Proteomes" id="UP000693946">
    <property type="component" value="Linkage Group LG10"/>
</dbReference>
<comment type="catalytic activity">
    <reaction evidence="15">
        <text>L-threonyl-[protein] + ATP = O-phospho-L-threonyl-[protein] + ADP + H(+)</text>
        <dbReference type="Rhea" id="RHEA:46608"/>
        <dbReference type="Rhea" id="RHEA-COMP:11060"/>
        <dbReference type="Rhea" id="RHEA-COMP:11605"/>
        <dbReference type="ChEBI" id="CHEBI:15378"/>
        <dbReference type="ChEBI" id="CHEBI:30013"/>
        <dbReference type="ChEBI" id="CHEBI:30616"/>
        <dbReference type="ChEBI" id="CHEBI:61977"/>
        <dbReference type="ChEBI" id="CHEBI:456216"/>
        <dbReference type="EC" id="2.7.11.1"/>
    </reaction>
</comment>
<keyword evidence="5" id="KW-0488">Methylation</keyword>
<evidence type="ECO:0000256" key="14">
    <source>
        <dbReference type="ARBA" id="ARBA00023242"/>
    </source>
</evidence>
<evidence type="ECO:0000259" key="22">
    <source>
        <dbReference type="PROSITE" id="PS50011"/>
    </source>
</evidence>
<evidence type="ECO:0000256" key="15">
    <source>
        <dbReference type="ARBA" id="ARBA00047899"/>
    </source>
</evidence>
<dbReference type="InterPro" id="IPR017441">
    <property type="entry name" value="Protein_kinase_ATP_BS"/>
</dbReference>
<comment type="catalytic activity">
    <reaction evidence="16">
        <text>L-seryl-[protein] + ATP = O-phospho-L-seryl-[protein] + ADP + H(+)</text>
        <dbReference type="Rhea" id="RHEA:17989"/>
        <dbReference type="Rhea" id="RHEA-COMP:9863"/>
        <dbReference type="Rhea" id="RHEA-COMP:11604"/>
        <dbReference type="ChEBI" id="CHEBI:15378"/>
        <dbReference type="ChEBI" id="CHEBI:29999"/>
        <dbReference type="ChEBI" id="CHEBI:30616"/>
        <dbReference type="ChEBI" id="CHEBI:83421"/>
        <dbReference type="ChEBI" id="CHEBI:456216"/>
        <dbReference type="EC" id="2.7.11.1"/>
    </reaction>
</comment>
<evidence type="ECO:0000313" key="24">
    <source>
        <dbReference type="Proteomes" id="UP000693946"/>
    </source>
</evidence>
<dbReference type="Pfam" id="PF00069">
    <property type="entry name" value="Pkinase"/>
    <property type="match status" value="1"/>
</dbReference>
<evidence type="ECO:0000256" key="3">
    <source>
        <dbReference type="ARBA" id="ARBA00006692"/>
    </source>
</evidence>
<dbReference type="PROSITE" id="PS00107">
    <property type="entry name" value="PROTEIN_KINASE_ATP"/>
    <property type="match status" value="1"/>
</dbReference>
<dbReference type="EC" id="2.7.11.1" evidence="4"/>
<organism evidence="23 24">
    <name type="scientific">Solea senegalensis</name>
    <name type="common">Senegalese sole</name>
    <dbReference type="NCBI Taxonomy" id="28829"/>
    <lineage>
        <taxon>Eukaryota</taxon>
        <taxon>Metazoa</taxon>
        <taxon>Chordata</taxon>
        <taxon>Craniata</taxon>
        <taxon>Vertebrata</taxon>
        <taxon>Euteleostomi</taxon>
        <taxon>Actinopterygii</taxon>
        <taxon>Neopterygii</taxon>
        <taxon>Teleostei</taxon>
        <taxon>Neoteleostei</taxon>
        <taxon>Acanthomorphata</taxon>
        <taxon>Carangaria</taxon>
        <taxon>Pleuronectiformes</taxon>
        <taxon>Pleuronectoidei</taxon>
        <taxon>Soleidae</taxon>
        <taxon>Solea</taxon>
    </lineage>
</organism>
<dbReference type="InterPro" id="IPR008271">
    <property type="entry name" value="Ser/Thr_kinase_AS"/>
</dbReference>
<keyword evidence="6" id="KW-0723">Serine/threonine-protein kinase</keyword>
<keyword evidence="8" id="KW-0808">Transferase</keyword>
<evidence type="ECO:0000256" key="6">
    <source>
        <dbReference type="ARBA" id="ARBA00022527"/>
    </source>
</evidence>
<dbReference type="GO" id="GO:0005524">
    <property type="term" value="F:ATP binding"/>
    <property type="evidence" value="ECO:0007669"/>
    <property type="project" value="UniProtKB-UniRule"/>
</dbReference>
<evidence type="ECO:0000256" key="10">
    <source>
        <dbReference type="ARBA" id="ARBA00022741"/>
    </source>
</evidence>
<dbReference type="InterPro" id="IPR000719">
    <property type="entry name" value="Prot_kinase_dom"/>
</dbReference>
<evidence type="ECO:0000256" key="20">
    <source>
        <dbReference type="PROSITE-ProRule" id="PRU10141"/>
    </source>
</evidence>
<keyword evidence="12 20" id="KW-0067">ATP-binding</keyword>
<dbReference type="FunFam" id="3.30.200.20:FF:000003">
    <property type="entry name" value="Non-specific serine/threonine protein kinase"/>
    <property type="match status" value="1"/>
</dbReference>
<evidence type="ECO:0000256" key="4">
    <source>
        <dbReference type="ARBA" id="ARBA00012513"/>
    </source>
</evidence>
<dbReference type="PANTHER" id="PTHR24346">
    <property type="entry name" value="MAP/MICROTUBULE AFFINITY-REGULATING KINASE"/>
    <property type="match status" value="1"/>
</dbReference>
<dbReference type="FunFam" id="1.10.510.10:FF:000166">
    <property type="entry name" value="SNF-related serine/threonine-protein kinase"/>
    <property type="match status" value="1"/>
</dbReference>
<dbReference type="GO" id="GO:0035556">
    <property type="term" value="P:intracellular signal transduction"/>
    <property type="evidence" value="ECO:0007669"/>
    <property type="project" value="TreeGrafter"/>
</dbReference>
<comment type="cofactor">
    <cofactor evidence="1">
        <name>Mg(2+)</name>
        <dbReference type="ChEBI" id="CHEBI:18420"/>
    </cofactor>
</comment>
<feature type="compositionally biased region" description="Basic and acidic residues" evidence="21">
    <location>
        <begin position="586"/>
        <end position="610"/>
    </location>
</feature>
<feature type="region of interest" description="Disordered" evidence="21">
    <location>
        <begin position="424"/>
        <end position="464"/>
    </location>
</feature>
<dbReference type="GO" id="GO:0005634">
    <property type="term" value="C:nucleus"/>
    <property type="evidence" value="ECO:0007669"/>
    <property type="project" value="UniProtKB-SubCell"/>
</dbReference>
<feature type="compositionally biased region" description="Polar residues" evidence="21">
    <location>
        <begin position="514"/>
        <end position="528"/>
    </location>
</feature>
<comment type="caution">
    <text evidence="23">The sequence shown here is derived from an EMBL/GenBank/DDBJ whole genome shotgun (WGS) entry which is preliminary data.</text>
</comment>
<sequence>MYSAIAAWNRKQQNLGMTLKSQESEREREREGERHRRCVFLWRDTLTELLRNNGDSPHLDTLTQQFPTGSVFLYLFVRCGPCRSDLSGLYYLGRTLGRGHFAVVKLARHVNTGQLVAIKMIDKTKLDVMATSHLLQEVRCMRLVQHPNVVRLYEVIDTPTTLHLVMELAEGGDLYDYILRHEGGVAEGTAKRHFAQIVRAVAYCHQLHVVHRDLKPENVVFFPQQGAVKLTDFGFSNLFQPGTMLATSCGSLAYSAPEILLGEEYDAPAVDIWSLGVILYMLVCGVPPFQETNDSETLVMILDCRYSVPEHVSSGCRDLISSMLQKDPCRRASLDDIEAHNWLQGLENVLLSPEAPPHWLSGALSLSAPLSGAPESGDLLAAKPRPLKSFPGPWQPSLSLTLRPPPVEEPTVPKNVPALQQICEEEDEEEDEEKEEGSLDEGESLASPFAAEPEKEAEEMLDGAEDRVCREQCEREKKCGSSVEMIEEEEEDEDEAETEMELEIKDSGSVIAYQPTSHVDKSVSQTPEVPSWSLPGLVPCCQGQPDNQTTAEEGKDEEVEPNNNTNKPPSPLPASAARLSLNCKDAGSEGAREEATKEGVKDDLLTDRSPPHNALGTRDEATPRVEPGKRHSIKLRERLFQFPLCEKALALNIPTHNKPKILPLAQYNCCRVL</sequence>
<evidence type="ECO:0000256" key="5">
    <source>
        <dbReference type="ARBA" id="ARBA00022481"/>
    </source>
</evidence>
<evidence type="ECO:0000256" key="9">
    <source>
        <dbReference type="ARBA" id="ARBA00022723"/>
    </source>
</evidence>
<keyword evidence="11 23" id="KW-0418">Kinase</keyword>
<evidence type="ECO:0000256" key="12">
    <source>
        <dbReference type="ARBA" id="ARBA00022840"/>
    </source>
</evidence>
<accession>A0AAV6SXS7</accession>
<comment type="function">
    <text evidence="17">May play a role in hematopoietic cell proliferation or differentiation. Potential mediator of neuronal apoptosis.</text>
</comment>
<evidence type="ECO:0000256" key="2">
    <source>
        <dbReference type="ARBA" id="ARBA00004123"/>
    </source>
</evidence>
<evidence type="ECO:0000256" key="8">
    <source>
        <dbReference type="ARBA" id="ARBA00022679"/>
    </source>
</evidence>
<dbReference type="PROSITE" id="PS50011">
    <property type="entry name" value="PROTEIN_KINASE_DOM"/>
    <property type="match status" value="1"/>
</dbReference>
<feature type="compositionally biased region" description="Acidic residues" evidence="21">
    <location>
        <begin position="485"/>
        <end position="501"/>
    </location>
</feature>
<evidence type="ECO:0000313" key="23">
    <source>
        <dbReference type="EMBL" id="KAG7522176.1"/>
    </source>
</evidence>
<dbReference type="EMBL" id="JAGKHQ010000002">
    <property type="protein sequence ID" value="KAG7522176.1"/>
    <property type="molecule type" value="Genomic_DNA"/>
</dbReference>
<keyword evidence="13" id="KW-0460">Magnesium</keyword>
<evidence type="ECO:0000256" key="1">
    <source>
        <dbReference type="ARBA" id="ARBA00001946"/>
    </source>
</evidence>
<proteinExistence type="inferred from homology"/>
<keyword evidence="7" id="KW-0597">Phosphoprotein</keyword>
<reference evidence="23 24" key="1">
    <citation type="journal article" date="2021" name="Sci. Rep.">
        <title>Chromosome anchoring in Senegalese sole (Solea senegalensis) reveals sex-associated markers and genome rearrangements in flatfish.</title>
        <authorList>
            <person name="Guerrero-Cozar I."/>
            <person name="Gomez-Garrido J."/>
            <person name="Berbel C."/>
            <person name="Martinez-Blanch J.F."/>
            <person name="Alioto T."/>
            <person name="Claros M.G."/>
            <person name="Gagnaire P.A."/>
            <person name="Manchado M."/>
        </authorList>
    </citation>
    <scope>NUCLEOTIDE SEQUENCE [LARGE SCALE GENOMIC DNA]</scope>
    <source>
        <strain evidence="23">Sse05_10M</strain>
    </source>
</reference>